<dbReference type="EMBL" id="RZGK01000015">
    <property type="protein sequence ID" value="KAF9693740.1"/>
    <property type="molecule type" value="Genomic_DNA"/>
</dbReference>
<feature type="region of interest" description="Disordered" evidence="1">
    <location>
        <begin position="118"/>
        <end position="144"/>
    </location>
</feature>
<dbReference type="OrthoDB" id="3788888at2759"/>
<keyword evidence="3" id="KW-1185">Reference proteome</keyword>
<dbReference type="Proteomes" id="UP000651452">
    <property type="component" value="Unassembled WGS sequence"/>
</dbReference>
<evidence type="ECO:0000256" key="1">
    <source>
        <dbReference type="SAM" id="MobiDB-lite"/>
    </source>
</evidence>
<proteinExistence type="predicted"/>
<evidence type="ECO:0000313" key="2">
    <source>
        <dbReference type="EMBL" id="KAF9693740.1"/>
    </source>
</evidence>
<comment type="caution">
    <text evidence="2">The sequence shown here is derived from an EMBL/GenBank/DDBJ whole genome shotgun (WGS) entry which is preliminary data.</text>
</comment>
<feature type="region of interest" description="Disordered" evidence="1">
    <location>
        <begin position="1"/>
        <end position="46"/>
    </location>
</feature>
<reference evidence="2" key="1">
    <citation type="submission" date="2018-12" db="EMBL/GenBank/DDBJ databases">
        <authorList>
            <person name="Syme R.A."/>
            <person name="Farfan-Caceres L."/>
            <person name="Lichtenzveig J."/>
        </authorList>
    </citation>
    <scope>NUCLEOTIDE SEQUENCE</scope>
    <source>
        <strain evidence="2">Al4</strain>
    </source>
</reference>
<gene>
    <name evidence="2" type="ORF">EKO04_008399</name>
</gene>
<accession>A0A8H7IZK2</accession>
<organism evidence="2 3">
    <name type="scientific">Ascochyta lentis</name>
    <dbReference type="NCBI Taxonomy" id="205686"/>
    <lineage>
        <taxon>Eukaryota</taxon>
        <taxon>Fungi</taxon>
        <taxon>Dikarya</taxon>
        <taxon>Ascomycota</taxon>
        <taxon>Pezizomycotina</taxon>
        <taxon>Dothideomycetes</taxon>
        <taxon>Pleosporomycetidae</taxon>
        <taxon>Pleosporales</taxon>
        <taxon>Pleosporineae</taxon>
        <taxon>Didymellaceae</taxon>
        <taxon>Ascochyta</taxon>
    </lineage>
</organism>
<evidence type="ECO:0000313" key="3">
    <source>
        <dbReference type="Proteomes" id="UP000651452"/>
    </source>
</evidence>
<protein>
    <submittedName>
        <fullName evidence="2">Uncharacterized protein</fullName>
    </submittedName>
</protein>
<dbReference type="AlphaFoldDB" id="A0A8H7IZK2"/>
<feature type="region of interest" description="Disordered" evidence="1">
    <location>
        <begin position="209"/>
        <end position="235"/>
    </location>
</feature>
<reference evidence="2" key="2">
    <citation type="submission" date="2020-09" db="EMBL/GenBank/DDBJ databases">
        <title>Reference genome assembly for Australian Ascochyta lentis isolate Al4.</title>
        <authorList>
            <person name="Lee R.C."/>
            <person name="Farfan-Caceres L.M."/>
            <person name="Debler J.W."/>
            <person name="Williams A.H."/>
            <person name="Henares B.M."/>
        </authorList>
    </citation>
    <scope>NUCLEOTIDE SEQUENCE</scope>
    <source>
        <strain evidence="2">Al4</strain>
    </source>
</reference>
<sequence>MPAPTTPQETSPSRNFSYPARQRAATLSPQHDQDNPPMAPNDSRYFLPLPSAIFSRSTSNLHSESHLNADYGFSYHAPRRPETAHTVTSYSVPDLTLTALPQPPLPPLPNQGLQPMNIQPPSPRKIIKSPPRSPTKSTKGSGWRRVGRKIKRAFKFGRQRKRGSREVEGQDKVLSIGSPYNFQHVETHGLGPLRTGVPTSGDAMTGQAVVQSGDSDRGGGAQGSELGRLDVEGTAVEDDGMSEWEDYEGDTRIFFQQDTVRRRA</sequence>
<name>A0A8H7IZK2_9PLEO</name>
<feature type="compositionally biased region" description="Polar residues" evidence="1">
    <location>
        <begin position="1"/>
        <end position="16"/>
    </location>
</feature>